<evidence type="ECO:0000256" key="2">
    <source>
        <dbReference type="ARBA" id="ARBA00022692"/>
    </source>
</evidence>
<keyword evidence="2 8" id="KW-0812">Transmembrane</keyword>
<dbReference type="PANTHER" id="PTHR21212">
    <property type="entry name" value="BERNARDINELLI-SEIP CONGENITAL LIPODYSTROPHY 2 HOMOLOG BSCL2 PROTEIN"/>
    <property type="match status" value="1"/>
</dbReference>
<evidence type="ECO:0000256" key="4">
    <source>
        <dbReference type="ARBA" id="ARBA00022989"/>
    </source>
</evidence>
<feature type="compositionally biased region" description="Pro residues" evidence="7">
    <location>
        <begin position="176"/>
        <end position="189"/>
    </location>
</feature>
<comment type="subcellular location">
    <subcellularLocation>
        <location evidence="1">Endoplasmic reticulum membrane</location>
        <topology evidence="1">Multi-pass membrane protein</topology>
    </subcellularLocation>
</comment>
<reference evidence="10" key="1">
    <citation type="journal article" date="2018" name="Nat. Microbiol.">
        <title>Leveraging single-cell genomics to expand the fungal tree of life.</title>
        <authorList>
            <person name="Ahrendt S.R."/>
            <person name="Quandt C.A."/>
            <person name="Ciobanu D."/>
            <person name="Clum A."/>
            <person name="Salamov A."/>
            <person name="Andreopoulos B."/>
            <person name="Cheng J.F."/>
            <person name="Woyke T."/>
            <person name="Pelin A."/>
            <person name="Henrissat B."/>
            <person name="Reynolds N.K."/>
            <person name="Benny G.L."/>
            <person name="Smith M.E."/>
            <person name="James T.Y."/>
            <person name="Grigoriev I.V."/>
        </authorList>
    </citation>
    <scope>NUCLEOTIDE SEQUENCE [LARGE SCALE GENOMIC DNA]</scope>
</reference>
<dbReference type="CDD" id="cd23995">
    <property type="entry name" value="Seipin_BSCL2_like"/>
    <property type="match status" value="1"/>
</dbReference>
<keyword evidence="10" id="KW-1185">Reference proteome</keyword>
<keyword evidence="4 8" id="KW-1133">Transmembrane helix</keyword>
<evidence type="ECO:0000256" key="8">
    <source>
        <dbReference type="SAM" id="Phobius"/>
    </source>
</evidence>
<dbReference type="AlphaFoldDB" id="A0A4P9VZ01"/>
<gene>
    <name evidence="9" type="ORF">BDK51DRAFT_27423</name>
</gene>
<evidence type="ECO:0000313" key="9">
    <source>
        <dbReference type="EMBL" id="RKO83026.1"/>
    </source>
</evidence>
<feature type="region of interest" description="Disordered" evidence="7">
    <location>
        <begin position="235"/>
        <end position="273"/>
    </location>
</feature>
<dbReference type="PANTHER" id="PTHR21212:SF0">
    <property type="entry name" value="SEIPIN"/>
    <property type="match status" value="1"/>
</dbReference>
<evidence type="ECO:0000256" key="1">
    <source>
        <dbReference type="ARBA" id="ARBA00004477"/>
    </source>
</evidence>
<evidence type="ECO:0000256" key="6">
    <source>
        <dbReference type="ARBA" id="ARBA00023136"/>
    </source>
</evidence>
<name>A0A4P9VZ01_9FUNG</name>
<feature type="compositionally biased region" description="Low complexity" evidence="7">
    <location>
        <begin position="150"/>
        <end position="161"/>
    </location>
</feature>
<evidence type="ECO:0000256" key="3">
    <source>
        <dbReference type="ARBA" id="ARBA00022824"/>
    </source>
</evidence>
<dbReference type="EMBL" id="ML001762">
    <property type="protein sequence ID" value="RKO83026.1"/>
    <property type="molecule type" value="Genomic_DNA"/>
</dbReference>
<proteinExistence type="predicted"/>
<protein>
    <recommendedName>
        <fullName evidence="11">Seipin</fullName>
    </recommendedName>
</protein>
<accession>A0A4P9VZ01</accession>
<dbReference type="GO" id="GO:0140042">
    <property type="term" value="P:lipid droplet formation"/>
    <property type="evidence" value="ECO:0007669"/>
    <property type="project" value="UniProtKB-ARBA"/>
</dbReference>
<dbReference type="GO" id="GO:0005789">
    <property type="term" value="C:endoplasmic reticulum membrane"/>
    <property type="evidence" value="ECO:0007669"/>
    <property type="project" value="UniProtKB-SubCell"/>
</dbReference>
<evidence type="ECO:0008006" key="11">
    <source>
        <dbReference type="Google" id="ProtNLM"/>
    </source>
</evidence>
<keyword evidence="3" id="KW-0256">Endoplasmic reticulum</keyword>
<dbReference type="Proteomes" id="UP000269721">
    <property type="component" value="Unassembled WGS sequence"/>
</dbReference>
<keyword evidence="5" id="KW-0443">Lipid metabolism</keyword>
<evidence type="ECO:0000256" key="7">
    <source>
        <dbReference type="SAM" id="MobiDB-lite"/>
    </source>
</evidence>
<feature type="transmembrane region" description="Helical" evidence="8">
    <location>
        <begin position="91"/>
        <end position="114"/>
    </location>
</feature>
<dbReference type="OrthoDB" id="3990054at2759"/>
<organism evidence="9 10">
    <name type="scientific">Blyttiomyces helicus</name>
    <dbReference type="NCBI Taxonomy" id="388810"/>
    <lineage>
        <taxon>Eukaryota</taxon>
        <taxon>Fungi</taxon>
        <taxon>Fungi incertae sedis</taxon>
        <taxon>Chytridiomycota</taxon>
        <taxon>Chytridiomycota incertae sedis</taxon>
        <taxon>Chytridiomycetes</taxon>
        <taxon>Chytridiomycetes incertae sedis</taxon>
        <taxon>Blyttiomyces</taxon>
    </lineage>
</organism>
<dbReference type="GO" id="GO:0006629">
    <property type="term" value="P:lipid metabolic process"/>
    <property type="evidence" value="ECO:0007669"/>
    <property type="project" value="UniProtKB-KW"/>
</dbReference>
<evidence type="ECO:0000313" key="10">
    <source>
        <dbReference type="Proteomes" id="UP000269721"/>
    </source>
</evidence>
<sequence length="273" mass="29085">MVHIELQTKDNKTLASSSRPVLLKYKTPLLRNAVTVWKLVPLLLGITSEAQSITVPLLEKYEERVLYETSLHIEASFQGLRFFMYHWRITTAALFVSVFTFWEAIYAFLIWRLLLSFFNSPAKDGGAEAAAEAVEIRGREKRVRAAWVPGAEGETAPAAGSEGEDGGRPGSAAPPCALPGPHVPFAPPNDAPEGSLFAVAAEGGWGTALVPFRSLSGFAMPGGVFGASGREAVPEVANDDDRTGAGEALQECPSLPVEDAGPGESADPPIVPE</sequence>
<dbReference type="InterPro" id="IPR009617">
    <property type="entry name" value="Seipin"/>
</dbReference>
<keyword evidence="6 8" id="KW-0472">Membrane</keyword>
<evidence type="ECO:0000256" key="5">
    <source>
        <dbReference type="ARBA" id="ARBA00023098"/>
    </source>
</evidence>
<dbReference type="Pfam" id="PF06775">
    <property type="entry name" value="Seipin"/>
    <property type="match status" value="2"/>
</dbReference>
<feature type="region of interest" description="Disordered" evidence="7">
    <location>
        <begin position="148"/>
        <end position="189"/>
    </location>
</feature>